<evidence type="ECO:0000313" key="3">
    <source>
        <dbReference type="EMBL" id="RKO94565.1"/>
    </source>
</evidence>
<accession>A0A4P9WQB1</accession>
<evidence type="ECO:0000256" key="1">
    <source>
        <dbReference type="SAM" id="MobiDB-lite"/>
    </source>
</evidence>
<feature type="transmembrane region" description="Helical" evidence="2">
    <location>
        <begin position="48"/>
        <end position="69"/>
    </location>
</feature>
<proteinExistence type="predicted"/>
<reference evidence="4" key="1">
    <citation type="journal article" date="2018" name="Nat. Microbiol.">
        <title>Leveraging single-cell genomics to expand the fungal tree of life.</title>
        <authorList>
            <person name="Ahrendt S.R."/>
            <person name="Quandt C.A."/>
            <person name="Ciobanu D."/>
            <person name="Clum A."/>
            <person name="Salamov A."/>
            <person name="Andreopoulos B."/>
            <person name="Cheng J.F."/>
            <person name="Woyke T."/>
            <person name="Pelin A."/>
            <person name="Henrissat B."/>
            <person name="Reynolds N.K."/>
            <person name="Benny G.L."/>
            <person name="Smith M.E."/>
            <person name="James T.Y."/>
            <person name="Grigoriev I.V."/>
        </authorList>
    </citation>
    <scope>NUCLEOTIDE SEQUENCE [LARGE SCALE GENOMIC DNA]</scope>
</reference>
<evidence type="ECO:0000313" key="4">
    <source>
        <dbReference type="Proteomes" id="UP000269721"/>
    </source>
</evidence>
<dbReference type="Proteomes" id="UP000269721">
    <property type="component" value="Unassembled WGS sequence"/>
</dbReference>
<keyword evidence="2" id="KW-0472">Membrane</keyword>
<feature type="transmembrane region" description="Helical" evidence="2">
    <location>
        <begin position="243"/>
        <end position="264"/>
    </location>
</feature>
<name>A0A4P9WQB1_9FUNG</name>
<keyword evidence="2" id="KW-1133">Transmembrane helix</keyword>
<organism evidence="3 4">
    <name type="scientific">Blyttiomyces helicus</name>
    <dbReference type="NCBI Taxonomy" id="388810"/>
    <lineage>
        <taxon>Eukaryota</taxon>
        <taxon>Fungi</taxon>
        <taxon>Fungi incertae sedis</taxon>
        <taxon>Chytridiomycota</taxon>
        <taxon>Chytridiomycota incertae sedis</taxon>
        <taxon>Chytridiomycetes</taxon>
        <taxon>Chytridiomycetes incertae sedis</taxon>
        <taxon>Blyttiomyces</taxon>
    </lineage>
</organism>
<feature type="compositionally biased region" description="Basic and acidic residues" evidence="1">
    <location>
        <begin position="291"/>
        <end position="316"/>
    </location>
</feature>
<sequence length="316" mass="34757">TTLRRYEPIEDTEEARFRHFMNEYLDTRPLGVGFEVGKPRTPLLNNDFTMASILSIVLGLGAVTMYFLAMFGGSKNTFVTNVNYMKLHSGTGTTYGIGLWIAEPLCLPPSRDVKGYCMISNTDHYDCTGTKLEGAFSSFSFNTSAPTPATAIDPTVWLKGKNNPVDFLLLLTAAVFLAMSIFARLVAFWLRALSETARVVSPITAAISFLAGLLSFVTAVSFYGTLKNGVAGSWPGYTASFGIAIWLIGFAALLNAAATALLTYELIVARRERKVVNEWKRRSMAGVRPHVPRDSYDGDEGRGDTYSDLHEEARRL</sequence>
<dbReference type="OrthoDB" id="2163118at2759"/>
<feature type="transmembrane region" description="Helical" evidence="2">
    <location>
        <begin position="199"/>
        <end position="223"/>
    </location>
</feature>
<dbReference type="EMBL" id="KZ993862">
    <property type="protein sequence ID" value="RKO94565.1"/>
    <property type="molecule type" value="Genomic_DNA"/>
</dbReference>
<feature type="transmembrane region" description="Helical" evidence="2">
    <location>
        <begin position="167"/>
        <end position="187"/>
    </location>
</feature>
<gene>
    <name evidence="3" type="ORF">BDK51DRAFT_34981</name>
</gene>
<keyword evidence="2" id="KW-0812">Transmembrane</keyword>
<evidence type="ECO:0000256" key="2">
    <source>
        <dbReference type="SAM" id="Phobius"/>
    </source>
</evidence>
<dbReference type="AlphaFoldDB" id="A0A4P9WQB1"/>
<protein>
    <submittedName>
        <fullName evidence="3">Uncharacterized protein</fullName>
    </submittedName>
</protein>
<feature type="region of interest" description="Disordered" evidence="1">
    <location>
        <begin position="290"/>
        <end position="316"/>
    </location>
</feature>
<feature type="non-terminal residue" evidence="3">
    <location>
        <position position="1"/>
    </location>
</feature>
<keyword evidence="4" id="KW-1185">Reference proteome</keyword>